<dbReference type="EMBL" id="NFDN01000037">
    <property type="protein sequence ID" value="OTY60485.1"/>
    <property type="molecule type" value="Genomic_DNA"/>
</dbReference>
<evidence type="ECO:0000256" key="2">
    <source>
        <dbReference type="PROSITE-ProRule" id="PRU00591"/>
    </source>
</evidence>
<dbReference type="Pfam" id="PF01473">
    <property type="entry name" value="Choline_bind_1"/>
    <property type="match status" value="1"/>
</dbReference>
<dbReference type="Gene3D" id="2.10.270.10">
    <property type="entry name" value="Cholin Binding"/>
    <property type="match status" value="1"/>
</dbReference>
<evidence type="ECO:0000256" key="1">
    <source>
        <dbReference type="ARBA" id="ARBA00022737"/>
    </source>
</evidence>
<reference evidence="3 4" key="1">
    <citation type="submission" date="2016-10" db="EMBL/GenBank/DDBJ databases">
        <title>Comparative genomics of Bacillus thuringiensis reveals a path to pathogens against multiple invertebrate hosts.</title>
        <authorList>
            <person name="Zheng J."/>
            <person name="Gao Q."/>
            <person name="Liu H."/>
            <person name="Peng D."/>
            <person name="Ruan L."/>
            <person name="Sun M."/>
        </authorList>
    </citation>
    <scope>NUCLEOTIDE SEQUENCE [LARGE SCALE GENOMIC DNA]</scope>
    <source>
        <strain evidence="3">BGSC 4CA1</strain>
    </source>
</reference>
<dbReference type="AlphaFoldDB" id="A0A9X6IGB5"/>
<evidence type="ECO:0000313" key="3">
    <source>
        <dbReference type="EMBL" id="OTY60485.1"/>
    </source>
</evidence>
<dbReference type="RefSeq" id="WP_180985147.1">
    <property type="nucleotide sequence ID" value="NZ_NFDN01000037.1"/>
</dbReference>
<gene>
    <name evidence="3" type="ORF">BK746_07515</name>
</gene>
<keyword evidence="1" id="KW-0677">Repeat</keyword>
<dbReference type="SUPFAM" id="SSF69360">
    <property type="entry name" value="Cell wall binding repeat"/>
    <property type="match status" value="1"/>
</dbReference>
<accession>A0A9X6IGB5</accession>
<comment type="caution">
    <text evidence="3">The sequence shown here is derived from an EMBL/GenBank/DDBJ whole genome shotgun (WGS) entry which is preliminary data.</text>
</comment>
<sequence length="42" mass="5095">MSTVWLKENKNWYYLNANGSMKTNWLQKIEVGTIYNLTVQWQ</sequence>
<protein>
    <submittedName>
        <fullName evidence="3">Uncharacterized protein</fullName>
    </submittedName>
</protein>
<feature type="repeat" description="Cell wall-binding" evidence="2">
    <location>
        <begin position="2"/>
        <end position="21"/>
    </location>
</feature>
<dbReference type="Proteomes" id="UP000195129">
    <property type="component" value="Unassembled WGS sequence"/>
</dbReference>
<evidence type="ECO:0000313" key="4">
    <source>
        <dbReference type="Proteomes" id="UP000195129"/>
    </source>
</evidence>
<dbReference type="PROSITE" id="PS51170">
    <property type="entry name" value="CW"/>
    <property type="match status" value="1"/>
</dbReference>
<proteinExistence type="predicted"/>
<organism evidence="3 4">
    <name type="scientific">Bacillus thuringiensis serovar yosoo</name>
    <dbReference type="NCBI Taxonomy" id="180848"/>
    <lineage>
        <taxon>Bacteria</taxon>
        <taxon>Bacillati</taxon>
        <taxon>Bacillota</taxon>
        <taxon>Bacilli</taxon>
        <taxon>Bacillales</taxon>
        <taxon>Bacillaceae</taxon>
        <taxon>Bacillus</taxon>
        <taxon>Bacillus cereus group</taxon>
    </lineage>
</organism>
<dbReference type="InterPro" id="IPR018337">
    <property type="entry name" value="Cell_wall/Cho-bd_repeat"/>
</dbReference>
<name>A0A9X6IGB5_BACTU</name>